<feature type="transmembrane region" description="Helical" evidence="6">
    <location>
        <begin position="43"/>
        <end position="61"/>
    </location>
</feature>
<dbReference type="Pfam" id="PF00702">
    <property type="entry name" value="Hydrolase"/>
    <property type="match status" value="1"/>
</dbReference>
<accession>A0A7Z0J5D8</accession>
<feature type="transmembrane region" description="Helical" evidence="6">
    <location>
        <begin position="67"/>
        <end position="85"/>
    </location>
</feature>
<dbReference type="GO" id="GO:0005524">
    <property type="term" value="F:ATP binding"/>
    <property type="evidence" value="ECO:0007669"/>
    <property type="project" value="InterPro"/>
</dbReference>
<organism evidence="8 9">
    <name type="scientific">Glaciibacter psychrotolerans</name>
    <dbReference type="NCBI Taxonomy" id="670054"/>
    <lineage>
        <taxon>Bacteria</taxon>
        <taxon>Bacillati</taxon>
        <taxon>Actinomycetota</taxon>
        <taxon>Actinomycetes</taxon>
        <taxon>Micrococcales</taxon>
        <taxon>Microbacteriaceae</taxon>
        <taxon>Glaciibacter</taxon>
    </lineage>
</organism>
<dbReference type="SFLD" id="SFLDG00002">
    <property type="entry name" value="C1.7:_P-type_atpase_like"/>
    <property type="match status" value="1"/>
</dbReference>
<dbReference type="Proteomes" id="UP000537260">
    <property type="component" value="Unassembled WGS sequence"/>
</dbReference>
<dbReference type="InterPro" id="IPR001757">
    <property type="entry name" value="P_typ_ATPase"/>
</dbReference>
<dbReference type="InterPro" id="IPR023299">
    <property type="entry name" value="ATPase_P-typ_cyto_dom_N"/>
</dbReference>
<evidence type="ECO:0000313" key="9">
    <source>
        <dbReference type="Proteomes" id="UP000537260"/>
    </source>
</evidence>
<feature type="transmembrane region" description="Helical" evidence="6">
    <location>
        <begin position="655"/>
        <end position="673"/>
    </location>
</feature>
<feature type="transmembrane region" description="Helical" evidence="6">
    <location>
        <begin position="685"/>
        <end position="707"/>
    </location>
</feature>
<evidence type="ECO:0000313" key="8">
    <source>
        <dbReference type="EMBL" id="NYJ19011.1"/>
    </source>
</evidence>
<dbReference type="GO" id="GO:0005886">
    <property type="term" value="C:plasma membrane"/>
    <property type="evidence" value="ECO:0007669"/>
    <property type="project" value="UniProtKB-SubCell"/>
</dbReference>
<protein>
    <submittedName>
        <fullName evidence="8">Cation-transporting ATPase E</fullName>
        <ecNumber evidence="8">3.6.3.-</ecNumber>
    </submittedName>
</protein>
<dbReference type="EMBL" id="JACCFM010000001">
    <property type="protein sequence ID" value="NYJ19011.1"/>
    <property type="molecule type" value="Genomic_DNA"/>
</dbReference>
<feature type="transmembrane region" description="Helical" evidence="6">
    <location>
        <begin position="214"/>
        <end position="236"/>
    </location>
</feature>
<dbReference type="EC" id="3.6.3.-" evidence="8"/>
<dbReference type="Gene3D" id="3.40.50.1000">
    <property type="entry name" value="HAD superfamily/HAD-like"/>
    <property type="match status" value="1"/>
</dbReference>
<keyword evidence="3" id="KW-1278">Translocase</keyword>
<evidence type="ECO:0000256" key="2">
    <source>
        <dbReference type="ARBA" id="ARBA00022692"/>
    </source>
</evidence>
<dbReference type="InterPro" id="IPR023298">
    <property type="entry name" value="ATPase_P-typ_TM_dom_sf"/>
</dbReference>
<dbReference type="PRINTS" id="PR00120">
    <property type="entry name" value="HATPASE"/>
</dbReference>
<comment type="subcellular location">
    <subcellularLocation>
        <location evidence="1">Cell membrane</location>
        <topology evidence="1">Multi-pass membrane protein</topology>
    </subcellularLocation>
</comment>
<feature type="transmembrane region" description="Helical" evidence="6">
    <location>
        <begin position="630"/>
        <end position="649"/>
    </location>
</feature>
<evidence type="ECO:0000256" key="5">
    <source>
        <dbReference type="ARBA" id="ARBA00023136"/>
    </source>
</evidence>
<dbReference type="InterPro" id="IPR008250">
    <property type="entry name" value="ATPase_P-typ_transduc_dom_A_sf"/>
</dbReference>
<evidence type="ECO:0000256" key="6">
    <source>
        <dbReference type="SAM" id="Phobius"/>
    </source>
</evidence>
<dbReference type="PROSITE" id="PS00154">
    <property type="entry name" value="ATPASE_E1_E2"/>
    <property type="match status" value="1"/>
</dbReference>
<dbReference type="AlphaFoldDB" id="A0A7Z0J5D8"/>
<dbReference type="Gene3D" id="2.70.150.10">
    <property type="entry name" value="Calcium-transporting ATPase, cytoplasmic transduction domain A"/>
    <property type="match status" value="1"/>
</dbReference>
<feature type="transmembrane region" description="Helical" evidence="6">
    <location>
        <begin position="278"/>
        <end position="295"/>
    </location>
</feature>
<proteinExistence type="predicted"/>
<gene>
    <name evidence="8" type="ORF">HNR05_000802</name>
</gene>
<sequence length="808" mass="84663">MAAVDALQGLSSSDAAERRADGRSNASVHLTSRTLGGILRENIFTLFNAILTICFIAVLLLGDLRDGLFYGVVVANALIGIVQELRAKRVLDRLALLAAPTAAVKRDGVLTHVALADVVQDDVIVLRPGDQIPADARVLQGSALVIDEALLTGESEPVEKREGDALLSGSHVVGGAGYARATAVGAASYANRLTAEAKRHSLVKSELREATTRILVYLSWILGPVIAITLIGRFVLYGARHGSGTDVTGAGTGASSADLWHRAIADAVASVVGMVPEGLVLLTSLAFGVAAIQLARKKVLVQELAAVEVLARVDVLCLDKTGTLTTGEFDFDRYLSLDGTPPALLESVLGAFGADDAANLTARVLGSHFSPGEATVLARQPFSSAERVSGVTVRVGASESSWLLGAPERLLSAHPAELAQAAESASRGQRTLALVRLAGELNGDASPTAHRPTSLTPVALVVLGETLRSDAAATLSYLSAQGLRVIIMSGDNPLTVASIAGTLGLPGPTTDAGTLPDGDGLGDGDGLAQALDTSSLFGRVSPEQKRSAIALLQRRGHTVAMTGDGVNDALAIKDADLGIAMGTATAVTRAVSRIVLLDDRFAQLPHVLALGRRVIGNVERVANLFLSKTVYGILLALSTAVLAVPYPFLPRQLTLVGGLAIGIPAFLLALAPNERRYVPGVLRRVIRYAIPTGAIAAASVLAVFLPVHHRVSLVEARSVTTVALFLVSLWILCVLARPLNGWRYALLLGVSAIMVLACVLPWARRFFLVEVQWNFALVYGLMVGAIGAIGIEIVYRIARRRGVVFDRV</sequence>
<dbReference type="InterPro" id="IPR059000">
    <property type="entry name" value="ATPase_P-type_domA"/>
</dbReference>
<feature type="domain" description="P-type ATPase A" evidence="7">
    <location>
        <begin position="97"/>
        <end position="196"/>
    </location>
</feature>
<keyword evidence="8" id="KW-0378">Hydrolase</keyword>
<keyword evidence="4 6" id="KW-1133">Transmembrane helix</keyword>
<keyword evidence="9" id="KW-1185">Reference proteome</keyword>
<dbReference type="SFLD" id="SFLDF00027">
    <property type="entry name" value="p-type_atpase"/>
    <property type="match status" value="1"/>
</dbReference>
<dbReference type="SUPFAM" id="SSF56784">
    <property type="entry name" value="HAD-like"/>
    <property type="match status" value="1"/>
</dbReference>
<evidence type="ECO:0000256" key="3">
    <source>
        <dbReference type="ARBA" id="ARBA00022967"/>
    </source>
</evidence>
<dbReference type="SFLD" id="SFLDS00003">
    <property type="entry name" value="Haloacid_Dehalogenase"/>
    <property type="match status" value="1"/>
</dbReference>
<reference evidence="8 9" key="1">
    <citation type="submission" date="2020-07" db="EMBL/GenBank/DDBJ databases">
        <title>Sequencing the genomes of 1000 actinobacteria strains.</title>
        <authorList>
            <person name="Klenk H.-P."/>
        </authorList>
    </citation>
    <scope>NUCLEOTIDE SEQUENCE [LARGE SCALE GENOMIC DNA]</scope>
    <source>
        <strain evidence="8 9">LI1</strain>
    </source>
</reference>
<dbReference type="InterPro" id="IPR023214">
    <property type="entry name" value="HAD_sf"/>
</dbReference>
<keyword evidence="2 6" id="KW-0812">Transmembrane</keyword>
<dbReference type="Pfam" id="PF00122">
    <property type="entry name" value="E1-E2_ATPase"/>
    <property type="match status" value="1"/>
</dbReference>
<evidence type="ECO:0000259" key="7">
    <source>
        <dbReference type="Pfam" id="PF00122"/>
    </source>
</evidence>
<dbReference type="SUPFAM" id="SSF81665">
    <property type="entry name" value="Calcium ATPase, transmembrane domain M"/>
    <property type="match status" value="1"/>
</dbReference>
<comment type="caution">
    <text evidence="8">The sequence shown here is derived from an EMBL/GenBank/DDBJ whole genome shotgun (WGS) entry which is preliminary data.</text>
</comment>
<dbReference type="GO" id="GO:0016887">
    <property type="term" value="F:ATP hydrolysis activity"/>
    <property type="evidence" value="ECO:0007669"/>
    <property type="project" value="InterPro"/>
</dbReference>
<dbReference type="RefSeq" id="WP_179577840.1">
    <property type="nucleotide sequence ID" value="NZ_JACCFM010000001.1"/>
</dbReference>
<name>A0A7Z0J5D8_9MICO</name>
<dbReference type="InterPro" id="IPR018303">
    <property type="entry name" value="ATPase_P-typ_P_site"/>
</dbReference>
<dbReference type="NCBIfam" id="TIGR01494">
    <property type="entry name" value="ATPase_P-type"/>
    <property type="match status" value="1"/>
</dbReference>
<feature type="transmembrane region" description="Helical" evidence="6">
    <location>
        <begin position="775"/>
        <end position="795"/>
    </location>
</feature>
<dbReference type="Gene3D" id="1.20.1110.10">
    <property type="entry name" value="Calcium-transporting ATPase, transmembrane domain"/>
    <property type="match status" value="1"/>
</dbReference>
<feature type="transmembrane region" description="Helical" evidence="6">
    <location>
        <begin position="719"/>
        <end position="737"/>
    </location>
</feature>
<keyword evidence="5 6" id="KW-0472">Membrane</keyword>
<dbReference type="Gene3D" id="3.40.1110.10">
    <property type="entry name" value="Calcium-transporting ATPase, cytoplasmic domain N"/>
    <property type="match status" value="1"/>
</dbReference>
<dbReference type="PANTHER" id="PTHR42861">
    <property type="entry name" value="CALCIUM-TRANSPORTING ATPASE"/>
    <property type="match status" value="1"/>
</dbReference>
<evidence type="ECO:0000256" key="4">
    <source>
        <dbReference type="ARBA" id="ARBA00022989"/>
    </source>
</evidence>
<evidence type="ECO:0000256" key="1">
    <source>
        <dbReference type="ARBA" id="ARBA00004651"/>
    </source>
</evidence>
<dbReference type="InterPro" id="IPR036412">
    <property type="entry name" value="HAD-like_sf"/>
</dbReference>
<dbReference type="SUPFAM" id="SSF81653">
    <property type="entry name" value="Calcium ATPase, transduction domain A"/>
    <property type="match status" value="1"/>
</dbReference>
<feature type="transmembrane region" description="Helical" evidence="6">
    <location>
        <begin position="744"/>
        <end position="763"/>
    </location>
</feature>
<dbReference type="PRINTS" id="PR00119">
    <property type="entry name" value="CATATPASE"/>
</dbReference>
<dbReference type="InterPro" id="IPR044492">
    <property type="entry name" value="P_typ_ATPase_HD_dom"/>
</dbReference>